<dbReference type="InterPro" id="IPR007867">
    <property type="entry name" value="GMC_OxRtase_C"/>
</dbReference>
<feature type="domain" description="Glucose-methanol-choline oxidoreductase N-terminal" evidence="11">
    <location>
        <begin position="278"/>
        <end position="292"/>
    </location>
</feature>
<dbReference type="PROSITE" id="PS00624">
    <property type="entry name" value="GMC_OXRED_2"/>
    <property type="match status" value="1"/>
</dbReference>
<evidence type="ECO:0000256" key="6">
    <source>
        <dbReference type="ARBA" id="ARBA00023002"/>
    </source>
</evidence>
<name>A0AAD4M9T4_9AGAM</name>
<evidence type="ECO:0000256" key="1">
    <source>
        <dbReference type="ARBA" id="ARBA00001974"/>
    </source>
</evidence>
<dbReference type="PROSITE" id="PS00623">
    <property type="entry name" value="GMC_OXRED_1"/>
    <property type="match status" value="1"/>
</dbReference>
<organism evidence="12 13">
    <name type="scientific">Multifurca ochricompacta</name>
    <dbReference type="NCBI Taxonomy" id="376703"/>
    <lineage>
        <taxon>Eukaryota</taxon>
        <taxon>Fungi</taxon>
        <taxon>Dikarya</taxon>
        <taxon>Basidiomycota</taxon>
        <taxon>Agaricomycotina</taxon>
        <taxon>Agaricomycetes</taxon>
        <taxon>Russulales</taxon>
        <taxon>Russulaceae</taxon>
        <taxon>Multifurca</taxon>
    </lineage>
</organism>
<dbReference type="GO" id="GO:0016614">
    <property type="term" value="F:oxidoreductase activity, acting on CH-OH group of donors"/>
    <property type="evidence" value="ECO:0007669"/>
    <property type="project" value="InterPro"/>
</dbReference>
<feature type="domain" description="Glucose-methanol-choline oxidoreductase N-terminal" evidence="10">
    <location>
        <begin position="91"/>
        <end position="114"/>
    </location>
</feature>
<keyword evidence="6" id="KW-0560">Oxidoreductase</keyword>
<feature type="binding site" evidence="8">
    <location>
        <position position="238"/>
    </location>
    <ligand>
        <name>FAD</name>
        <dbReference type="ChEBI" id="CHEBI:57692"/>
    </ligand>
</feature>
<dbReference type="EMBL" id="WTXG01000004">
    <property type="protein sequence ID" value="KAI0306215.1"/>
    <property type="molecule type" value="Genomic_DNA"/>
</dbReference>
<feature type="active site" description="Proton acceptor" evidence="7">
    <location>
        <position position="599"/>
    </location>
</feature>
<dbReference type="SUPFAM" id="SSF54373">
    <property type="entry name" value="FAD-linked reductases, C-terminal domain"/>
    <property type="match status" value="1"/>
</dbReference>
<dbReference type="PANTHER" id="PTHR11552">
    <property type="entry name" value="GLUCOSE-METHANOL-CHOLINE GMC OXIDOREDUCTASE"/>
    <property type="match status" value="1"/>
</dbReference>
<gene>
    <name evidence="12" type="ORF">B0F90DRAFT_1815005</name>
</gene>
<comment type="caution">
    <text evidence="12">The sequence shown here is derived from an EMBL/GenBank/DDBJ whole genome shotgun (WGS) entry which is preliminary data.</text>
</comment>
<keyword evidence="3 9" id="KW-0285">Flavoprotein</keyword>
<comment type="similarity">
    <text evidence="2 9">Belongs to the GMC oxidoreductase family.</text>
</comment>
<evidence type="ECO:0000313" key="13">
    <source>
        <dbReference type="Proteomes" id="UP001203297"/>
    </source>
</evidence>
<dbReference type="AlphaFoldDB" id="A0AAD4M9T4"/>
<dbReference type="Gene3D" id="3.30.560.10">
    <property type="entry name" value="Glucose Oxidase, domain 3"/>
    <property type="match status" value="1"/>
</dbReference>
<evidence type="ECO:0000256" key="7">
    <source>
        <dbReference type="PIRSR" id="PIRSR000137-1"/>
    </source>
</evidence>
<dbReference type="GO" id="GO:0050660">
    <property type="term" value="F:flavin adenine dinucleotide binding"/>
    <property type="evidence" value="ECO:0007669"/>
    <property type="project" value="InterPro"/>
</dbReference>
<evidence type="ECO:0000259" key="11">
    <source>
        <dbReference type="PROSITE" id="PS00624"/>
    </source>
</evidence>
<reference evidence="12" key="1">
    <citation type="journal article" date="2022" name="New Phytol.">
        <title>Evolutionary transition to the ectomycorrhizal habit in the genomes of a hyperdiverse lineage of mushroom-forming fungi.</title>
        <authorList>
            <person name="Looney B."/>
            <person name="Miyauchi S."/>
            <person name="Morin E."/>
            <person name="Drula E."/>
            <person name="Courty P.E."/>
            <person name="Kohler A."/>
            <person name="Kuo A."/>
            <person name="LaButti K."/>
            <person name="Pangilinan J."/>
            <person name="Lipzen A."/>
            <person name="Riley R."/>
            <person name="Andreopoulos W."/>
            <person name="He G."/>
            <person name="Johnson J."/>
            <person name="Nolan M."/>
            <person name="Tritt A."/>
            <person name="Barry K.W."/>
            <person name="Grigoriev I.V."/>
            <person name="Nagy L.G."/>
            <person name="Hibbett D."/>
            <person name="Henrissat B."/>
            <person name="Matheny P.B."/>
            <person name="Labbe J."/>
            <person name="Martin F.M."/>
        </authorList>
    </citation>
    <scope>NUCLEOTIDE SEQUENCE</scope>
    <source>
        <strain evidence="12">BPL690</strain>
    </source>
</reference>
<dbReference type="SUPFAM" id="SSF51905">
    <property type="entry name" value="FAD/NAD(P)-binding domain"/>
    <property type="match status" value="1"/>
</dbReference>
<evidence type="ECO:0000256" key="9">
    <source>
        <dbReference type="RuleBase" id="RU003968"/>
    </source>
</evidence>
<accession>A0AAD4M9T4</accession>
<dbReference type="InterPro" id="IPR036188">
    <property type="entry name" value="FAD/NAD-bd_sf"/>
</dbReference>
<keyword evidence="5 8" id="KW-0274">FAD</keyword>
<dbReference type="Pfam" id="PF05199">
    <property type="entry name" value="GMC_oxred_C"/>
    <property type="match status" value="2"/>
</dbReference>
<evidence type="ECO:0000259" key="10">
    <source>
        <dbReference type="PROSITE" id="PS00623"/>
    </source>
</evidence>
<evidence type="ECO:0000256" key="2">
    <source>
        <dbReference type="ARBA" id="ARBA00010790"/>
    </source>
</evidence>
<evidence type="ECO:0000313" key="12">
    <source>
        <dbReference type="EMBL" id="KAI0306215.1"/>
    </source>
</evidence>
<dbReference type="PIRSF" id="PIRSF000137">
    <property type="entry name" value="Alcohol_oxidase"/>
    <property type="match status" value="1"/>
</dbReference>
<dbReference type="Pfam" id="PF00732">
    <property type="entry name" value="GMC_oxred_N"/>
    <property type="match status" value="1"/>
</dbReference>
<dbReference type="InterPro" id="IPR000172">
    <property type="entry name" value="GMC_OxRdtase_N"/>
</dbReference>
<protein>
    <submittedName>
        <fullName evidence="12">Alcohol oxidase</fullName>
    </submittedName>
</protein>
<keyword evidence="4" id="KW-0732">Signal</keyword>
<evidence type="ECO:0000256" key="5">
    <source>
        <dbReference type="ARBA" id="ARBA00022827"/>
    </source>
</evidence>
<sequence>MLVTIDQVSGKSFDYIIIGGGTAGLVVAVRLSEDPSRSVLVLEAGEPNLNDPAILLPPNYASQFGIPQYDWGYVTVPQANANGKSVSWVRGKGLGGSSAINLFQFHRPPRTDIDAFEELGNKGWNWKTLEKYYKRVERFLPPNEKHHMLDFDLHEHGLEGPLEVGYPGLSSGFEKPVFEAIMSLGINFTPEPALRRRRTWLTPVTISPTTRTRSYAANVYYEPNASRSNLNVLTSAHVARISLPKDASGEVTARSVSFLHGGKEYQAFVDKEVVVSAGAIMSPQVLELSGIGDPDVLQKAGVEVVVDLEGVGNNIQEHLNVGLTYQVKEELEAGFLTFDCMKDPEELRRQKELYVAGEKGVFDIATYLMAFMPLSAITPDAQGLQKKYLASIQARIAAGDYPSGLKKQYQLQLDHIKAEIPSHELIVMQRYNLFSSIPDLKRKYVTLMPMLNHPLSRGSIHIKSNNPLEYPEIDPHYFEEEYDIRSFVESFKFVRRVAQQEPLRSIFIFPGPSVQTDEEIIDFLKGTVTSTSHTIGSCSMLAQEDGGVVDNKLKASFPGYYSVTSPYYFVHTPNHWQVYGTTNVRVIDISIIPLHIGGHTQATAYAIGELGADIIKDRVDF</sequence>
<keyword evidence="13" id="KW-1185">Reference proteome</keyword>
<dbReference type="InterPro" id="IPR012132">
    <property type="entry name" value="GMC_OxRdtase"/>
</dbReference>
<dbReference type="Gene3D" id="3.50.50.60">
    <property type="entry name" value="FAD/NAD(P)-binding domain"/>
    <property type="match status" value="2"/>
</dbReference>
<evidence type="ECO:0000256" key="4">
    <source>
        <dbReference type="ARBA" id="ARBA00022729"/>
    </source>
</evidence>
<evidence type="ECO:0000256" key="3">
    <source>
        <dbReference type="ARBA" id="ARBA00022630"/>
    </source>
</evidence>
<comment type="cofactor">
    <cofactor evidence="1 8">
        <name>FAD</name>
        <dbReference type="ChEBI" id="CHEBI:57692"/>
    </cofactor>
</comment>
<dbReference type="Proteomes" id="UP001203297">
    <property type="component" value="Unassembled WGS sequence"/>
</dbReference>
<evidence type="ECO:0000256" key="8">
    <source>
        <dbReference type="PIRSR" id="PIRSR000137-2"/>
    </source>
</evidence>
<dbReference type="PANTHER" id="PTHR11552:SF201">
    <property type="entry name" value="GLUCOSE-METHANOL-CHOLINE OXIDOREDUCTASE N-TERMINAL DOMAIN-CONTAINING PROTEIN"/>
    <property type="match status" value="1"/>
</dbReference>
<feature type="active site" description="Proton donor" evidence="7">
    <location>
        <position position="533"/>
    </location>
</feature>
<proteinExistence type="inferred from homology"/>